<dbReference type="STRING" id="743788.S8EPI5"/>
<feature type="compositionally biased region" description="Polar residues" evidence="1">
    <location>
        <begin position="254"/>
        <end position="270"/>
    </location>
</feature>
<dbReference type="PROSITE" id="PS50190">
    <property type="entry name" value="SEC7"/>
    <property type="match status" value="1"/>
</dbReference>
<feature type="region of interest" description="Disordered" evidence="1">
    <location>
        <begin position="1"/>
        <end position="64"/>
    </location>
</feature>
<dbReference type="FunCoup" id="S8EPI5">
    <property type="interactions" value="28"/>
</dbReference>
<feature type="compositionally biased region" description="Polar residues" evidence="1">
    <location>
        <begin position="352"/>
        <end position="364"/>
    </location>
</feature>
<name>S8EPI5_FOMSC</name>
<feature type="region of interest" description="Disordered" evidence="1">
    <location>
        <begin position="1375"/>
        <end position="1440"/>
    </location>
</feature>
<dbReference type="HOGENOM" id="CLU_002952_0_0_1"/>
<sequence>MGDGDGDSSRLTQATLSRPRPANLASLFRQPSPRSPAPPSSFSSGLRAVGPNNPHAARRVSRTDLDFEQALRAEGTVLLREGPDVDSLGADLSNASISFSSSSPSPRRPNIPATPTIVPPTPSPVVSPRPGPGPSSSSAPTIRSNLAPSSSSAADFLSEDPDTEYHTKRRSMYRSPGTASSPDLATLLRKAKARGSSTNGNKGSDSPSTPFRPDALQSSTRKRSSTSSPAPSPQVTPASKGRLRPNPFMDTPADGNTSTSSEWVMTSPRSLGSAKNAKSSVRQKTSAFLGKMLGQSSTRERSRTITSSPSTTSVASYPSTPLIDAFTPPVPPLPPKHRQNFASPRADPSDVFSDSSSMNKSLPSAPSDIDDLSLVMVDEPPSRSRSPSPTTTLRQRPTSASKHSRTTSRGNKRRSMSVSDADIKKIMAAGQKAGPSTPARASGEGRRPEVWERTLSGIISDFRGELTQLDTATSLDLRDPTTPARRPALAGLRAQSDGATTEDTSSRPTLKPASSSPARMPTPTFNLQPAEASTSSDNAAFPPRRTSSFQNNTTAAIRARSGSANAGPPRMSSLKYGPRSPQLRSGSGSLATTNVGVGMDRLHAQHRSTASTSEPSLVPVSDIGGEHVARFTLNNLGSAGARGSPIKGSSEDGSDLDARGKELAERCWNEDEDFLAKDKIAEWLGGQSIINKTALRHYMDHFEFTGMRLDFAFRKFCLKLFLKAETQQVDRILEEFARRYFECNPTTIFGSASVVHAVAYSILLLNTDLHVADLATRMSRNQFVRNTLGTIQIQLQPNQGSTSDLSNEDWTNFRSGSDSEVVARRAKRSDSIASWNSVGTREGMYQPVTSAGTSSGQLSSASGSLGQGPMNGSEVSVASGQDQKSERGSKAQDREYTSPTVVHDRNWEAEMENLLKEMYNAVKSQQILLPIGGSLAARSSTSSLSPHHGVLLRQRSLRGQQGDRIANLKRGSIRGLQSILNAQASVSPYSSNSSIDGRASPAPSFANSIEGLHVSTASFLTPAMGFASNLSHTIIRETQEDDSHSIKSEDSGDDVSITDEELALLGPPWAKEGMLCRKQYWESTGKRAKSKAWMDVFVVIQKGELSMFVFGEHGHGASHVVGGGNWLENAQPVGTLILAHSLSHALPPPGYNRQRPHCMVLTLSNGGVYFFQAGTEELVNEWVQTCNYWAARQSKEPLIGGVSNMEYGWNRVVDHVTRVRSVSEDNFSQRDENEDGLSVKSGRSGRSRLKDIAATVRADKSPYADRTFINEWKPPMPPTVPSNHDEETQLEALQKHVAYLKTELKRHNELRAPMTNLYQPRSANAAKALSNWEKKSQYLLTEIVKYESYIDSLQAAMSLRLTKRGEKALERALVVASPTDDEPTDGLKAKWKGQPQGETIEEGDEPPPSASLSPSPSPGNGLHRREKAEAGNDDDDDDSD</sequence>
<dbReference type="GO" id="GO:0032012">
    <property type="term" value="P:regulation of ARF protein signal transduction"/>
    <property type="evidence" value="ECO:0007669"/>
    <property type="project" value="InterPro"/>
</dbReference>
<feature type="compositionally biased region" description="Low complexity" evidence="1">
    <location>
        <begin position="849"/>
        <end position="868"/>
    </location>
</feature>
<feature type="region of interest" description="Disordered" evidence="1">
    <location>
        <begin position="1224"/>
        <end position="1244"/>
    </location>
</feature>
<dbReference type="Pfam" id="PF01369">
    <property type="entry name" value="Sec7"/>
    <property type="match status" value="1"/>
</dbReference>
<dbReference type="Gene3D" id="2.30.29.30">
    <property type="entry name" value="Pleckstrin-homology domain (PH domain)/Phosphotyrosine-binding domain (PTB)"/>
    <property type="match status" value="1"/>
</dbReference>
<feature type="compositionally biased region" description="Polar residues" evidence="1">
    <location>
        <begin position="497"/>
        <end position="538"/>
    </location>
</feature>
<evidence type="ECO:0000313" key="3">
    <source>
        <dbReference type="EMBL" id="EPT04944.1"/>
    </source>
</evidence>
<dbReference type="PANTHER" id="PTHR10663:SF373">
    <property type="entry name" value="PH AND SEC7 DOMAIN-CONTAINING PROTEIN C11E3.11C"/>
    <property type="match status" value="1"/>
</dbReference>
<keyword evidence="4" id="KW-1185">Reference proteome</keyword>
<dbReference type="Proteomes" id="UP000015241">
    <property type="component" value="Unassembled WGS sequence"/>
</dbReference>
<dbReference type="OrthoDB" id="2157641at2759"/>
<proteinExistence type="predicted"/>
<protein>
    <recommendedName>
        <fullName evidence="2">SEC7 domain-containing protein</fullName>
    </recommendedName>
</protein>
<feature type="region of interest" description="Disordered" evidence="1">
    <location>
        <begin position="798"/>
        <end position="822"/>
    </location>
</feature>
<dbReference type="EMBL" id="KE504125">
    <property type="protein sequence ID" value="EPT04944.1"/>
    <property type="molecule type" value="Genomic_DNA"/>
</dbReference>
<evidence type="ECO:0000313" key="4">
    <source>
        <dbReference type="Proteomes" id="UP000015241"/>
    </source>
</evidence>
<dbReference type="InterPro" id="IPR023394">
    <property type="entry name" value="Sec7_C_sf"/>
</dbReference>
<feature type="compositionally biased region" description="Polar residues" evidence="1">
    <location>
        <begin position="545"/>
        <end position="555"/>
    </location>
</feature>
<feature type="region of interest" description="Disordered" evidence="1">
    <location>
        <begin position="77"/>
        <end position="587"/>
    </location>
</feature>
<feature type="compositionally biased region" description="Polar residues" evidence="1">
    <location>
        <begin position="873"/>
        <end position="882"/>
    </location>
</feature>
<feature type="compositionally biased region" description="Basic and acidic residues" evidence="1">
    <location>
        <begin position="883"/>
        <end position="901"/>
    </location>
</feature>
<feature type="region of interest" description="Disordered" evidence="1">
    <location>
        <begin position="844"/>
        <end position="901"/>
    </location>
</feature>
<dbReference type="GO" id="GO:0005085">
    <property type="term" value="F:guanyl-nucleotide exchange factor activity"/>
    <property type="evidence" value="ECO:0007669"/>
    <property type="project" value="InterPro"/>
</dbReference>
<feature type="compositionally biased region" description="Acidic residues" evidence="1">
    <location>
        <begin position="1431"/>
        <end position="1440"/>
    </location>
</feature>
<dbReference type="InterPro" id="IPR001849">
    <property type="entry name" value="PH_domain"/>
</dbReference>
<dbReference type="SUPFAM" id="SSF50729">
    <property type="entry name" value="PH domain-like"/>
    <property type="match status" value="1"/>
</dbReference>
<dbReference type="InParanoid" id="S8EPI5"/>
<dbReference type="InterPro" id="IPR035999">
    <property type="entry name" value="Sec7_dom_sf"/>
</dbReference>
<feature type="compositionally biased region" description="Basic and acidic residues" evidence="1">
    <location>
        <begin position="443"/>
        <end position="452"/>
    </location>
</feature>
<dbReference type="Pfam" id="PF15410">
    <property type="entry name" value="PH_9"/>
    <property type="match status" value="1"/>
</dbReference>
<feature type="compositionally biased region" description="Polar residues" evidence="1">
    <location>
        <begin position="143"/>
        <end position="153"/>
    </location>
</feature>
<evidence type="ECO:0000259" key="2">
    <source>
        <dbReference type="PROSITE" id="PS50190"/>
    </source>
</evidence>
<accession>S8EPI5</accession>
<dbReference type="InterPro" id="IPR000904">
    <property type="entry name" value="Sec7_dom"/>
</dbReference>
<feature type="compositionally biased region" description="Pro residues" evidence="1">
    <location>
        <begin position="117"/>
        <end position="133"/>
    </location>
</feature>
<dbReference type="PANTHER" id="PTHR10663">
    <property type="entry name" value="GUANYL-NUCLEOTIDE EXCHANGE FACTOR"/>
    <property type="match status" value="1"/>
</dbReference>
<dbReference type="SUPFAM" id="SSF48425">
    <property type="entry name" value="Sec7 domain"/>
    <property type="match status" value="1"/>
</dbReference>
<feature type="compositionally biased region" description="Polar residues" evidence="1">
    <location>
        <begin position="276"/>
        <end position="286"/>
    </location>
</feature>
<feature type="compositionally biased region" description="Low complexity" evidence="1">
    <location>
        <begin position="93"/>
        <end position="116"/>
    </location>
</feature>
<feature type="domain" description="SEC7" evidence="2">
    <location>
        <begin position="654"/>
        <end position="808"/>
    </location>
</feature>
<dbReference type="Gene3D" id="1.10.1000.11">
    <property type="entry name" value="Arf Nucleotide-binding Site Opener,domain 2"/>
    <property type="match status" value="1"/>
</dbReference>
<feature type="compositionally biased region" description="Low complexity" evidence="1">
    <location>
        <begin position="383"/>
        <end position="399"/>
    </location>
</feature>
<feature type="compositionally biased region" description="Basic residues" evidence="1">
    <location>
        <begin position="402"/>
        <end position="415"/>
    </location>
</feature>
<gene>
    <name evidence="3" type="ORF">FOMPIDRAFT_1112670</name>
</gene>
<feature type="compositionally biased region" description="Polar residues" evidence="1">
    <location>
        <begin position="195"/>
        <end position="209"/>
    </location>
</feature>
<feature type="compositionally biased region" description="Polar residues" evidence="1">
    <location>
        <begin position="798"/>
        <end position="818"/>
    </location>
</feature>
<dbReference type="SMART" id="SM00233">
    <property type="entry name" value="PH"/>
    <property type="match status" value="1"/>
</dbReference>
<dbReference type="InterPro" id="IPR011993">
    <property type="entry name" value="PH-like_dom_sf"/>
</dbReference>
<dbReference type="eggNOG" id="KOG0929">
    <property type="taxonomic scope" value="Eukaryota"/>
</dbReference>
<evidence type="ECO:0000256" key="1">
    <source>
        <dbReference type="SAM" id="MobiDB-lite"/>
    </source>
</evidence>
<reference evidence="3 4" key="1">
    <citation type="journal article" date="2012" name="Science">
        <title>The Paleozoic origin of enzymatic lignin decomposition reconstructed from 31 fungal genomes.</title>
        <authorList>
            <person name="Floudas D."/>
            <person name="Binder M."/>
            <person name="Riley R."/>
            <person name="Barry K."/>
            <person name="Blanchette R.A."/>
            <person name="Henrissat B."/>
            <person name="Martinez A.T."/>
            <person name="Otillar R."/>
            <person name="Spatafora J.W."/>
            <person name="Yadav J.S."/>
            <person name="Aerts A."/>
            <person name="Benoit I."/>
            <person name="Boyd A."/>
            <person name="Carlson A."/>
            <person name="Copeland A."/>
            <person name="Coutinho P.M."/>
            <person name="de Vries R.P."/>
            <person name="Ferreira P."/>
            <person name="Findley K."/>
            <person name="Foster B."/>
            <person name="Gaskell J."/>
            <person name="Glotzer D."/>
            <person name="Gorecki P."/>
            <person name="Heitman J."/>
            <person name="Hesse C."/>
            <person name="Hori C."/>
            <person name="Igarashi K."/>
            <person name="Jurgens J.A."/>
            <person name="Kallen N."/>
            <person name="Kersten P."/>
            <person name="Kohler A."/>
            <person name="Kuees U."/>
            <person name="Kumar T.K.A."/>
            <person name="Kuo A."/>
            <person name="LaButti K."/>
            <person name="Larrondo L.F."/>
            <person name="Lindquist E."/>
            <person name="Ling A."/>
            <person name="Lombard V."/>
            <person name="Lucas S."/>
            <person name="Lundell T."/>
            <person name="Martin R."/>
            <person name="McLaughlin D.J."/>
            <person name="Morgenstern I."/>
            <person name="Morin E."/>
            <person name="Murat C."/>
            <person name="Nagy L.G."/>
            <person name="Nolan M."/>
            <person name="Ohm R.A."/>
            <person name="Patyshakuliyeva A."/>
            <person name="Rokas A."/>
            <person name="Ruiz-Duenas F.J."/>
            <person name="Sabat G."/>
            <person name="Salamov A."/>
            <person name="Samejima M."/>
            <person name="Schmutz J."/>
            <person name="Slot J.C."/>
            <person name="St John F."/>
            <person name="Stenlid J."/>
            <person name="Sun H."/>
            <person name="Sun S."/>
            <person name="Syed K."/>
            <person name="Tsang A."/>
            <person name="Wiebenga A."/>
            <person name="Young D."/>
            <person name="Pisabarro A."/>
            <person name="Eastwood D.C."/>
            <person name="Martin F."/>
            <person name="Cullen D."/>
            <person name="Grigoriev I.V."/>
            <person name="Hibbett D.S."/>
        </authorList>
    </citation>
    <scope>NUCLEOTIDE SEQUENCE</scope>
    <source>
        <strain evidence="4">FP-58527</strain>
    </source>
</reference>
<feature type="compositionally biased region" description="Low complexity" evidence="1">
    <location>
        <begin position="304"/>
        <end position="321"/>
    </location>
</feature>
<feature type="compositionally biased region" description="Low complexity" evidence="1">
    <location>
        <begin position="225"/>
        <end position="239"/>
    </location>
</feature>
<dbReference type="SMART" id="SM00222">
    <property type="entry name" value="Sec7"/>
    <property type="match status" value="1"/>
</dbReference>
<dbReference type="CDD" id="cd00171">
    <property type="entry name" value="Sec7"/>
    <property type="match status" value="1"/>
</dbReference>
<dbReference type="InterPro" id="IPR041681">
    <property type="entry name" value="PH_9"/>
</dbReference>
<organism evidence="3 4">
    <name type="scientific">Fomitopsis schrenkii</name>
    <name type="common">Brown rot fungus</name>
    <dbReference type="NCBI Taxonomy" id="2126942"/>
    <lineage>
        <taxon>Eukaryota</taxon>
        <taxon>Fungi</taxon>
        <taxon>Dikarya</taxon>
        <taxon>Basidiomycota</taxon>
        <taxon>Agaricomycotina</taxon>
        <taxon>Agaricomycetes</taxon>
        <taxon>Polyporales</taxon>
        <taxon>Fomitopsis</taxon>
    </lineage>
</organism>
<feature type="compositionally biased region" description="Low complexity" evidence="1">
    <location>
        <begin position="483"/>
        <end position="494"/>
    </location>
</feature>